<accession>A0ABU3PEP1</accession>
<proteinExistence type="predicted"/>
<keyword evidence="3" id="KW-1185">Reference proteome</keyword>
<gene>
    <name evidence="2" type="ORF">RQP53_17445</name>
</gene>
<keyword evidence="1" id="KW-0732">Signal</keyword>
<evidence type="ECO:0000256" key="1">
    <source>
        <dbReference type="SAM" id="SignalP"/>
    </source>
</evidence>
<dbReference type="InterPro" id="IPR021333">
    <property type="entry name" value="DUF2946"/>
</dbReference>
<feature type="chain" id="PRO_5045056856" evidence="1">
    <location>
        <begin position="32"/>
        <end position="135"/>
    </location>
</feature>
<comment type="caution">
    <text evidence="2">The sequence shown here is derived from an EMBL/GenBank/DDBJ whole genome shotgun (WGS) entry which is preliminary data.</text>
</comment>
<organism evidence="2 3">
    <name type="scientific">Roseateles aquae</name>
    <dbReference type="NCBI Taxonomy" id="3077235"/>
    <lineage>
        <taxon>Bacteria</taxon>
        <taxon>Pseudomonadati</taxon>
        <taxon>Pseudomonadota</taxon>
        <taxon>Betaproteobacteria</taxon>
        <taxon>Burkholderiales</taxon>
        <taxon>Sphaerotilaceae</taxon>
        <taxon>Roseateles</taxon>
    </lineage>
</organism>
<sequence length="135" mass="14051">MFFRRRLKHLVSWIASLAILLAALAPALSHALQRDVPGGWTEICTVTGAKLVKTVDARADTADAGQPASDDAGLHGLKHCPYCATHSTALGLPPAAGASPLLLSGGAEVPELFLLAPRTLFAWASAQPRAPPLKA</sequence>
<protein>
    <submittedName>
        <fullName evidence="2">DUF2946 domain-containing protein</fullName>
    </submittedName>
</protein>
<evidence type="ECO:0000313" key="3">
    <source>
        <dbReference type="Proteomes" id="UP001246372"/>
    </source>
</evidence>
<dbReference type="Pfam" id="PF11162">
    <property type="entry name" value="DUF2946"/>
    <property type="match status" value="1"/>
</dbReference>
<reference evidence="2" key="1">
    <citation type="submission" date="2023-09" db="EMBL/GenBank/DDBJ databases">
        <title>Paucibacter sp. APW11 Genome sequencing and assembly.</title>
        <authorList>
            <person name="Kim I."/>
        </authorList>
    </citation>
    <scope>NUCLEOTIDE SEQUENCE</scope>
    <source>
        <strain evidence="2">APW11</strain>
    </source>
</reference>
<evidence type="ECO:0000313" key="2">
    <source>
        <dbReference type="EMBL" id="MDT9001067.1"/>
    </source>
</evidence>
<feature type="signal peptide" evidence="1">
    <location>
        <begin position="1"/>
        <end position="31"/>
    </location>
</feature>
<dbReference type="Proteomes" id="UP001246372">
    <property type="component" value="Unassembled WGS sequence"/>
</dbReference>
<dbReference type="RefSeq" id="WP_315651952.1">
    <property type="nucleotide sequence ID" value="NZ_JAVXZY010000007.1"/>
</dbReference>
<name>A0ABU3PEP1_9BURK</name>
<dbReference type="EMBL" id="JAVXZY010000007">
    <property type="protein sequence ID" value="MDT9001067.1"/>
    <property type="molecule type" value="Genomic_DNA"/>
</dbReference>